<name>A0A401H214_9APHY</name>
<evidence type="ECO:0000313" key="2">
    <source>
        <dbReference type="Proteomes" id="UP000287166"/>
    </source>
</evidence>
<comment type="caution">
    <text evidence="1">The sequence shown here is derived from an EMBL/GenBank/DDBJ whole genome shotgun (WGS) entry which is preliminary data.</text>
</comment>
<evidence type="ECO:0000313" key="1">
    <source>
        <dbReference type="EMBL" id="GBE88433.1"/>
    </source>
</evidence>
<accession>A0A401H214</accession>
<dbReference type="GeneID" id="38785350"/>
<reference evidence="1 2" key="1">
    <citation type="journal article" date="2018" name="Sci. Rep.">
        <title>Genome sequence of the cauliflower mushroom Sparassis crispa (Hanabiratake) and its association with beneficial usage.</title>
        <authorList>
            <person name="Kiyama R."/>
            <person name="Furutani Y."/>
            <person name="Kawaguchi K."/>
            <person name="Nakanishi T."/>
        </authorList>
    </citation>
    <scope>NUCLEOTIDE SEQUENCE [LARGE SCALE GENOMIC DNA]</scope>
</reference>
<sequence>MQAVLYLSDLRYSYSQPSLLVLLSIRHIRPDDVYDEQNIVRFATDALPPWGRFRISAYLLRSRLLVRTS</sequence>
<gene>
    <name evidence="1" type="ORF">SCP_1302480</name>
</gene>
<dbReference type="InParanoid" id="A0A401H214"/>
<dbReference type="AlphaFoldDB" id="A0A401H214"/>
<protein>
    <submittedName>
        <fullName evidence="1">Uncharacterized protein</fullName>
    </submittedName>
</protein>
<dbReference type="EMBL" id="BFAD01000013">
    <property type="protein sequence ID" value="GBE88433.1"/>
    <property type="molecule type" value="Genomic_DNA"/>
</dbReference>
<dbReference type="RefSeq" id="XP_027619346.1">
    <property type="nucleotide sequence ID" value="XM_027763545.1"/>
</dbReference>
<proteinExistence type="predicted"/>
<keyword evidence="2" id="KW-1185">Reference proteome</keyword>
<dbReference type="Proteomes" id="UP000287166">
    <property type="component" value="Unassembled WGS sequence"/>
</dbReference>
<organism evidence="1 2">
    <name type="scientific">Sparassis crispa</name>
    <dbReference type="NCBI Taxonomy" id="139825"/>
    <lineage>
        <taxon>Eukaryota</taxon>
        <taxon>Fungi</taxon>
        <taxon>Dikarya</taxon>
        <taxon>Basidiomycota</taxon>
        <taxon>Agaricomycotina</taxon>
        <taxon>Agaricomycetes</taxon>
        <taxon>Polyporales</taxon>
        <taxon>Sparassidaceae</taxon>
        <taxon>Sparassis</taxon>
    </lineage>
</organism>